<evidence type="ECO:0000256" key="9">
    <source>
        <dbReference type="SAM" id="Phobius"/>
    </source>
</evidence>
<dbReference type="InterPro" id="IPR039421">
    <property type="entry name" value="Type_1_exporter"/>
</dbReference>
<dbReference type="SMART" id="SM00382">
    <property type="entry name" value="AAA"/>
    <property type="match status" value="1"/>
</dbReference>
<comment type="subcellular location">
    <subcellularLocation>
        <location evidence="1">Cell membrane</location>
        <topology evidence="1">Multi-pass membrane protein</topology>
    </subcellularLocation>
</comment>
<evidence type="ECO:0000256" key="8">
    <source>
        <dbReference type="ARBA" id="ARBA00023136"/>
    </source>
</evidence>
<feature type="transmembrane region" description="Helical" evidence="9">
    <location>
        <begin position="16"/>
        <end position="38"/>
    </location>
</feature>
<evidence type="ECO:0000256" key="3">
    <source>
        <dbReference type="ARBA" id="ARBA00022475"/>
    </source>
</evidence>
<dbReference type="SUPFAM" id="SSF90123">
    <property type="entry name" value="ABC transporter transmembrane region"/>
    <property type="match status" value="1"/>
</dbReference>
<dbReference type="GO" id="GO:0005524">
    <property type="term" value="F:ATP binding"/>
    <property type="evidence" value="ECO:0007669"/>
    <property type="project" value="UniProtKB-KW"/>
</dbReference>
<evidence type="ECO:0000256" key="1">
    <source>
        <dbReference type="ARBA" id="ARBA00004651"/>
    </source>
</evidence>
<evidence type="ECO:0000259" key="10">
    <source>
        <dbReference type="PROSITE" id="PS50893"/>
    </source>
</evidence>
<dbReference type="PROSITE" id="PS50929">
    <property type="entry name" value="ABC_TM1F"/>
    <property type="match status" value="1"/>
</dbReference>
<dbReference type="PANTHER" id="PTHR43394:SF1">
    <property type="entry name" value="ATP-BINDING CASSETTE SUB-FAMILY B MEMBER 10, MITOCHONDRIAL"/>
    <property type="match status" value="1"/>
</dbReference>
<dbReference type="FunFam" id="3.40.50.300:FF:000221">
    <property type="entry name" value="Multidrug ABC transporter ATP-binding protein"/>
    <property type="match status" value="1"/>
</dbReference>
<protein>
    <submittedName>
        <fullName evidence="12">ABC transporter ATP-binding protein</fullName>
    </submittedName>
</protein>
<accession>A0A6G4A6C9</accession>
<dbReference type="InterPro" id="IPR003439">
    <property type="entry name" value="ABC_transporter-like_ATP-bd"/>
</dbReference>
<keyword evidence="3" id="KW-1003">Cell membrane</keyword>
<dbReference type="CDD" id="cd07346">
    <property type="entry name" value="ABC_6TM_exporters"/>
    <property type="match status" value="1"/>
</dbReference>
<dbReference type="InterPro" id="IPR017871">
    <property type="entry name" value="ABC_transporter-like_CS"/>
</dbReference>
<keyword evidence="8 9" id="KW-0472">Membrane</keyword>
<keyword evidence="6 12" id="KW-0067">ATP-binding</keyword>
<gene>
    <name evidence="12" type="ORF">GK047_25895</name>
</gene>
<dbReference type="InterPro" id="IPR011527">
    <property type="entry name" value="ABC1_TM_dom"/>
</dbReference>
<dbReference type="Gene3D" id="1.20.1560.10">
    <property type="entry name" value="ABC transporter type 1, transmembrane domain"/>
    <property type="match status" value="1"/>
</dbReference>
<evidence type="ECO:0000256" key="6">
    <source>
        <dbReference type="ARBA" id="ARBA00022840"/>
    </source>
</evidence>
<dbReference type="AlphaFoldDB" id="A0A6G4A6C9"/>
<dbReference type="SUPFAM" id="SSF52540">
    <property type="entry name" value="P-loop containing nucleoside triphosphate hydrolases"/>
    <property type="match status" value="1"/>
</dbReference>
<feature type="transmembrane region" description="Helical" evidence="9">
    <location>
        <begin position="248"/>
        <end position="265"/>
    </location>
</feature>
<dbReference type="GO" id="GO:0015421">
    <property type="term" value="F:ABC-type oligopeptide transporter activity"/>
    <property type="evidence" value="ECO:0007669"/>
    <property type="project" value="TreeGrafter"/>
</dbReference>
<dbReference type="RefSeq" id="WP_163953187.1">
    <property type="nucleotide sequence ID" value="NZ_JAAIKC010000017.1"/>
</dbReference>
<dbReference type="PANTHER" id="PTHR43394">
    <property type="entry name" value="ATP-DEPENDENT PERMEASE MDL1, MITOCHONDRIAL"/>
    <property type="match status" value="1"/>
</dbReference>
<dbReference type="Gene3D" id="3.40.50.300">
    <property type="entry name" value="P-loop containing nucleotide triphosphate hydrolases"/>
    <property type="match status" value="1"/>
</dbReference>
<keyword evidence="4 9" id="KW-0812">Transmembrane</keyword>
<evidence type="ECO:0000256" key="4">
    <source>
        <dbReference type="ARBA" id="ARBA00022692"/>
    </source>
</evidence>
<evidence type="ECO:0000256" key="5">
    <source>
        <dbReference type="ARBA" id="ARBA00022741"/>
    </source>
</evidence>
<reference evidence="12" key="1">
    <citation type="submission" date="2020-02" db="EMBL/GenBank/DDBJ databases">
        <authorList>
            <person name="Shen X.-R."/>
            <person name="Zhang Y.-X."/>
        </authorList>
    </citation>
    <scope>NUCLEOTIDE SEQUENCE</scope>
    <source>
        <strain evidence="12">SYP-B3998</strain>
    </source>
</reference>
<dbReference type="GO" id="GO:0005886">
    <property type="term" value="C:plasma membrane"/>
    <property type="evidence" value="ECO:0007669"/>
    <property type="project" value="UniProtKB-SubCell"/>
</dbReference>
<evidence type="ECO:0000256" key="7">
    <source>
        <dbReference type="ARBA" id="ARBA00022989"/>
    </source>
</evidence>
<keyword evidence="2" id="KW-0813">Transport</keyword>
<keyword evidence="5" id="KW-0547">Nucleotide-binding</keyword>
<dbReference type="PROSITE" id="PS50893">
    <property type="entry name" value="ABC_TRANSPORTER_2"/>
    <property type="match status" value="1"/>
</dbReference>
<name>A0A6G4A6C9_9BACL</name>
<feature type="domain" description="ABC transporter" evidence="10">
    <location>
        <begin position="331"/>
        <end position="565"/>
    </location>
</feature>
<dbReference type="EMBL" id="JAAIKC010000017">
    <property type="protein sequence ID" value="NEW09381.1"/>
    <property type="molecule type" value="Genomic_DNA"/>
</dbReference>
<dbReference type="InterPro" id="IPR027417">
    <property type="entry name" value="P-loop_NTPase"/>
</dbReference>
<dbReference type="PROSITE" id="PS00211">
    <property type="entry name" value="ABC_TRANSPORTER_1"/>
    <property type="match status" value="1"/>
</dbReference>
<comment type="caution">
    <text evidence="12">The sequence shown here is derived from an EMBL/GenBank/DDBJ whole genome shotgun (WGS) entry which is preliminary data.</text>
</comment>
<organism evidence="12">
    <name type="scientific">Paenibacillus sp. SYP-B3998</name>
    <dbReference type="NCBI Taxonomy" id="2678564"/>
    <lineage>
        <taxon>Bacteria</taxon>
        <taxon>Bacillati</taxon>
        <taxon>Bacillota</taxon>
        <taxon>Bacilli</taxon>
        <taxon>Bacillales</taxon>
        <taxon>Paenibacillaceae</taxon>
        <taxon>Paenibacillus</taxon>
    </lineage>
</organism>
<dbReference type="Pfam" id="PF00664">
    <property type="entry name" value="ABC_membrane"/>
    <property type="match status" value="1"/>
</dbReference>
<sequence length="570" mass="64559">MRDLRWFFAFLKQVKGLYAISMLLLVVSVVAYILITAVQRTMIDTVFQQGQYDRFKEVLVLFIASAIVYVGSWVAKDMFFERTSTKLSILMRESFMRKLHRMPTATFQNERIGSISSRMEQFLRSRDFFTNHLPYGIENGLNMFILMVIVGSANVWLLVSISLLSLFYIWLSKRYVPKMSKVAKDIQSCHSEIGTHIEEGISSTREVVAYHRNAWEAEKIDAGFQNYLKKMLEQAKLKNKQSFFTDPFRWGAVLLILGFGGYSVIQGRMTIGTFVIVYQFTNQLMDAYQGVYNFIIRFAESKATVERAGEWLHGDQLTEGTRAISGAIVQLSFCDVHFQYSEDRGMVLKGLTMDLPIGQKIAIVGASGAGKSTVAQLLARLYEPGQGYIEVNSMSMDTYNRETWLSRMSVVFQDPYLLPETVRMNVTLGREVQEHEVIEACRIAQIHDTILMLPDGYETVLGERGITLSGGQRQRLALARAILINPELLILDEASSALDLETERRVMHELDVLRQGKTTIFIAHRLSTVENADLIVVMEDGQVAEMGTHRELLGAGGVYAGLIQVERVFG</sequence>
<dbReference type="InterPro" id="IPR036640">
    <property type="entry name" value="ABC1_TM_sf"/>
</dbReference>
<feature type="domain" description="ABC transmembrane type-1" evidence="11">
    <location>
        <begin position="19"/>
        <end position="300"/>
    </location>
</feature>
<dbReference type="GO" id="GO:0016887">
    <property type="term" value="F:ATP hydrolysis activity"/>
    <property type="evidence" value="ECO:0007669"/>
    <property type="project" value="InterPro"/>
</dbReference>
<feature type="transmembrane region" description="Helical" evidence="9">
    <location>
        <begin position="143"/>
        <end position="171"/>
    </location>
</feature>
<evidence type="ECO:0000256" key="2">
    <source>
        <dbReference type="ARBA" id="ARBA00022448"/>
    </source>
</evidence>
<dbReference type="InterPro" id="IPR003593">
    <property type="entry name" value="AAA+_ATPase"/>
</dbReference>
<evidence type="ECO:0000313" key="12">
    <source>
        <dbReference type="EMBL" id="NEW09381.1"/>
    </source>
</evidence>
<dbReference type="Pfam" id="PF00005">
    <property type="entry name" value="ABC_tran"/>
    <property type="match status" value="1"/>
</dbReference>
<proteinExistence type="predicted"/>
<evidence type="ECO:0000259" key="11">
    <source>
        <dbReference type="PROSITE" id="PS50929"/>
    </source>
</evidence>
<feature type="transmembrane region" description="Helical" evidence="9">
    <location>
        <begin position="58"/>
        <end position="75"/>
    </location>
</feature>
<keyword evidence="7 9" id="KW-1133">Transmembrane helix</keyword>